<dbReference type="Proteomes" id="UP000182089">
    <property type="component" value="Unassembled WGS sequence"/>
</dbReference>
<keyword evidence="2 5" id="KW-0238">DNA-binding</keyword>
<dbReference type="InterPro" id="IPR009057">
    <property type="entry name" value="Homeodomain-like_sf"/>
</dbReference>
<dbReference type="PANTHER" id="PTHR43280:SF2">
    <property type="entry name" value="HTH-TYPE TRANSCRIPTIONAL REGULATOR EXSA"/>
    <property type="match status" value="1"/>
</dbReference>
<dbReference type="InterPro" id="IPR014710">
    <property type="entry name" value="RmlC-like_jellyroll"/>
</dbReference>
<dbReference type="InterPro" id="IPR011051">
    <property type="entry name" value="RmlC_Cupin_sf"/>
</dbReference>
<dbReference type="Gene3D" id="1.10.10.60">
    <property type="entry name" value="Homeodomain-like"/>
    <property type="match status" value="2"/>
</dbReference>
<keyword evidence="1" id="KW-0805">Transcription regulation</keyword>
<dbReference type="GO" id="GO:0003677">
    <property type="term" value="F:DNA binding"/>
    <property type="evidence" value="ECO:0007669"/>
    <property type="project" value="UniProtKB-KW"/>
</dbReference>
<dbReference type="SMART" id="SM00342">
    <property type="entry name" value="HTH_ARAC"/>
    <property type="match status" value="1"/>
</dbReference>
<feature type="domain" description="HTH araC/xylS-type" evidence="4">
    <location>
        <begin position="227"/>
        <end position="324"/>
    </location>
</feature>
<evidence type="ECO:0000256" key="3">
    <source>
        <dbReference type="ARBA" id="ARBA00023163"/>
    </source>
</evidence>
<dbReference type="EMBL" id="FOCC01000014">
    <property type="protein sequence ID" value="SEM93215.1"/>
    <property type="molecule type" value="Genomic_DNA"/>
</dbReference>
<evidence type="ECO:0000256" key="1">
    <source>
        <dbReference type="ARBA" id="ARBA00023015"/>
    </source>
</evidence>
<dbReference type="PANTHER" id="PTHR43280">
    <property type="entry name" value="ARAC-FAMILY TRANSCRIPTIONAL REGULATOR"/>
    <property type="match status" value="1"/>
</dbReference>
<accession>A0ABY1ADP0</accession>
<name>A0ABY1ADP0_9LACO</name>
<proteinExistence type="predicted"/>
<dbReference type="Gene3D" id="2.60.120.10">
    <property type="entry name" value="Jelly Rolls"/>
    <property type="match status" value="1"/>
</dbReference>
<evidence type="ECO:0000313" key="6">
    <source>
        <dbReference type="Proteomes" id="UP000182089"/>
    </source>
</evidence>
<dbReference type="Pfam" id="PF12833">
    <property type="entry name" value="HTH_18"/>
    <property type="match status" value="1"/>
</dbReference>
<comment type="caution">
    <text evidence="5">The sequence shown here is derived from an EMBL/GenBank/DDBJ whole genome shotgun (WGS) entry which is preliminary data.</text>
</comment>
<dbReference type="InterPro" id="IPR018060">
    <property type="entry name" value="HTH_AraC"/>
</dbReference>
<dbReference type="SUPFAM" id="SSF51182">
    <property type="entry name" value="RmlC-like cupins"/>
    <property type="match status" value="1"/>
</dbReference>
<keyword evidence="3" id="KW-0804">Transcription</keyword>
<protein>
    <submittedName>
        <fullName evidence="5">AraC-type DNA-binding protein</fullName>
    </submittedName>
</protein>
<organism evidence="5 6">
    <name type="scientific">Ligilactobacillus ruminis</name>
    <dbReference type="NCBI Taxonomy" id="1623"/>
    <lineage>
        <taxon>Bacteria</taxon>
        <taxon>Bacillati</taxon>
        <taxon>Bacillota</taxon>
        <taxon>Bacilli</taxon>
        <taxon>Lactobacillales</taxon>
        <taxon>Lactobacillaceae</taxon>
        <taxon>Ligilactobacillus</taxon>
    </lineage>
</organism>
<evidence type="ECO:0000259" key="4">
    <source>
        <dbReference type="PROSITE" id="PS01124"/>
    </source>
</evidence>
<gene>
    <name evidence="5" type="ORF">SAMN05216431_11433</name>
</gene>
<dbReference type="SUPFAM" id="SSF46689">
    <property type="entry name" value="Homeodomain-like"/>
    <property type="match status" value="1"/>
</dbReference>
<evidence type="ECO:0000313" key="5">
    <source>
        <dbReference type="EMBL" id="SEM93215.1"/>
    </source>
</evidence>
<evidence type="ECO:0000256" key="2">
    <source>
        <dbReference type="ARBA" id="ARBA00023125"/>
    </source>
</evidence>
<reference evidence="5 6" key="1">
    <citation type="submission" date="2016-10" db="EMBL/GenBank/DDBJ databases">
        <authorList>
            <person name="Varghese N."/>
            <person name="Submissions S."/>
        </authorList>
    </citation>
    <scope>NUCLEOTIDE SEQUENCE [LARGE SCALE GENOMIC DNA]</scope>
    <source>
        <strain evidence="5 6">WC1T17</strain>
    </source>
</reference>
<dbReference type="PROSITE" id="PS01124">
    <property type="entry name" value="HTH_ARAC_FAMILY_2"/>
    <property type="match status" value="1"/>
</dbReference>
<sequence length="328" mass="38134">MNSYLENNFKKLEIKTAGSDYPSIQNNADIAMFMKKSFNGEILYTNIQNERIKYFVGANNNQPHQNTAFELFYVIQGTMIKIIENKKYIFHAGEGCIINRRITHSDTVQNGFVMILNFTEALFKQITRDLTEDTLSGPIFTFLRNSCTDTGAWKKIFLAFHPTLPIIDSRFKTILDSLQIELASTNLGAAYFRQGLLLRLLAILENHHAFKLKQVYINSNKENYLINQMLSFIEKNYGAISRKEVSAFLHYNDEYLNRLLKKHCGKTINAYAREIRLDRAKELLLTTKLSIAEIAQLLHFSSENYFYHFFAKEAHCSPNQFRQKYPKD</sequence>